<protein>
    <submittedName>
        <fullName evidence="1">Uncharacterized protein</fullName>
    </submittedName>
</protein>
<evidence type="ECO:0000313" key="1">
    <source>
        <dbReference type="EMBL" id="QKM69067.1"/>
    </source>
</evidence>
<dbReference type="Proteomes" id="UP000005940">
    <property type="component" value="Chromosome"/>
</dbReference>
<evidence type="ECO:0000313" key="2">
    <source>
        <dbReference type="Proteomes" id="UP000005940"/>
    </source>
</evidence>
<organism evidence="1 2">
    <name type="scientific">Streptomyces tsukubensis (strain DSM 42081 / NBRC 108919 / NRRL 18488 / 9993)</name>
    <dbReference type="NCBI Taxonomy" id="1114943"/>
    <lineage>
        <taxon>Bacteria</taxon>
        <taxon>Bacillati</taxon>
        <taxon>Actinomycetota</taxon>
        <taxon>Actinomycetes</taxon>
        <taxon>Kitasatosporales</taxon>
        <taxon>Streptomycetaceae</taxon>
        <taxon>Streptomyces</taxon>
    </lineage>
</organism>
<accession>I2N0W8</accession>
<dbReference type="RefSeq" id="WP_006348455.1">
    <property type="nucleotide sequence ID" value="NZ_CP029159.1"/>
</dbReference>
<proteinExistence type="predicted"/>
<keyword evidence="2" id="KW-1185">Reference proteome</keyword>
<sequence>MTRTPARRTPDREPGTETVEIRLIARTGLAQHLAGQIAAALPGRPEVRVYSSRTPGRARAYIRTEIPPTAIPPALNT</sequence>
<dbReference type="AlphaFoldDB" id="I2N0W8"/>
<name>I2N0W8_STRT9</name>
<reference evidence="1 2" key="1">
    <citation type="journal article" date="2012" name="J. Bacteriol.">
        <title>Draft genome of Streptomyces tsukubaensis NRRL 18488, the producer of the clinically important immunosuppressant tacrolimus (FK506).</title>
        <authorList>
            <person name="Barreiro C."/>
            <person name="Prieto C."/>
            <person name="Sola-Landa A."/>
            <person name="Solera E."/>
            <person name="Martinez-Castro M."/>
            <person name="Perez-Redondo R."/>
            <person name="Garcia-Estrada C."/>
            <person name="Aparicio J.F."/>
            <person name="Fernandez-Martinez L.T."/>
            <person name="Santos-Aberturas J."/>
            <person name="Salehi-Najafabadi Z."/>
            <person name="Rodriguez-Garcia A."/>
            <person name="Tauch A."/>
            <person name="Martin J.F."/>
        </authorList>
    </citation>
    <scope>NUCLEOTIDE SEQUENCE [LARGE SCALE GENOMIC DNA]</scope>
    <source>
        <strain evidence="2">DSM 42081 / NBRC 108919 / NRRL 18488 / 9993</strain>
    </source>
</reference>
<gene>
    <name evidence="1" type="ORF">STSU_019800</name>
</gene>
<dbReference type="EMBL" id="CP029159">
    <property type="protein sequence ID" value="QKM69067.1"/>
    <property type="molecule type" value="Genomic_DNA"/>
</dbReference>